<dbReference type="GO" id="GO:0006189">
    <property type="term" value="P:'de novo' IMP biosynthetic process"/>
    <property type="evidence" value="ECO:0007669"/>
    <property type="project" value="UniProtKB-UniRule"/>
</dbReference>
<organism evidence="9 10">
    <name type="scientific">Candidatus Acidulodesulfobacterium ferriphilum</name>
    <dbReference type="NCBI Taxonomy" id="2597223"/>
    <lineage>
        <taxon>Bacteria</taxon>
        <taxon>Deltaproteobacteria</taxon>
        <taxon>Candidatus Acidulodesulfobacterales</taxon>
        <taxon>Candidatus Acidulodesulfobacterium</taxon>
    </lineage>
</organism>
<evidence type="ECO:0000256" key="2">
    <source>
        <dbReference type="ARBA" id="ARBA00022598"/>
    </source>
</evidence>
<dbReference type="InterPro" id="IPR029062">
    <property type="entry name" value="Class_I_gatase-like"/>
</dbReference>
<dbReference type="PROSITE" id="PS51273">
    <property type="entry name" value="GATASE_TYPE_1"/>
    <property type="match status" value="1"/>
</dbReference>
<name>A0A519BAX3_9DELT</name>
<feature type="active site" description="Nucleophile" evidence="8">
    <location>
        <position position="93"/>
    </location>
</feature>
<comment type="subcellular location">
    <subcellularLocation>
        <location evidence="8">Cytoplasm</location>
    </subcellularLocation>
</comment>
<dbReference type="Gene3D" id="3.40.50.880">
    <property type="match status" value="1"/>
</dbReference>
<dbReference type="GO" id="GO:0004359">
    <property type="term" value="F:glutaminase activity"/>
    <property type="evidence" value="ECO:0007669"/>
    <property type="project" value="UniProtKB-EC"/>
</dbReference>
<dbReference type="UniPathway" id="UPA00074">
    <property type="reaction ID" value="UER00128"/>
</dbReference>
<keyword evidence="5 8" id="KW-0378">Hydrolase</keyword>
<evidence type="ECO:0000256" key="4">
    <source>
        <dbReference type="ARBA" id="ARBA00022755"/>
    </source>
</evidence>
<proteinExistence type="inferred from homology"/>
<keyword evidence="7 8" id="KW-0315">Glutamine amidotransferase</keyword>
<comment type="caution">
    <text evidence="9">The sequence shown here is derived from an EMBL/GenBank/DDBJ whole genome shotgun (WGS) entry which is preliminary data.</text>
</comment>
<evidence type="ECO:0000256" key="7">
    <source>
        <dbReference type="ARBA" id="ARBA00022962"/>
    </source>
</evidence>
<dbReference type="Pfam" id="PF13507">
    <property type="entry name" value="GATase_5"/>
    <property type="match status" value="1"/>
</dbReference>
<dbReference type="PANTHER" id="PTHR47552">
    <property type="entry name" value="PHOSPHORIBOSYLFORMYLGLYCINAMIDINE SYNTHASE SUBUNIT PURQ"/>
    <property type="match status" value="1"/>
</dbReference>
<comment type="subunit">
    <text evidence="8">Part of the FGAM synthase complex composed of 1 PurL, 1 PurQ and 2 PurS subunits.</text>
</comment>
<dbReference type="GO" id="GO:0004642">
    <property type="term" value="F:phosphoribosylformylglycinamidine synthase activity"/>
    <property type="evidence" value="ECO:0007669"/>
    <property type="project" value="UniProtKB-UniRule"/>
</dbReference>
<comment type="function">
    <text evidence="8">Part of the phosphoribosylformylglycinamidine synthase complex involved in the purines biosynthetic pathway. Catalyzes the ATP-dependent conversion of formylglycinamide ribonucleotide (FGAR) and glutamine to yield formylglycinamidine ribonucleotide (FGAM) and glutamate. The FGAM synthase complex is composed of three subunits. PurQ produces an ammonia molecule by converting glutamine to glutamate. PurL transfers the ammonia molecule to FGAR to form FGAM in an ATP-dependent manner. PurS interacts with PurQ and PurL and is thought to assist in the transfer of the ammonia molecule from PurQ to PurL.</text>
</comment>
<evidence type="ECO:0000313" key="10">
    <source>
        <dbReference type="Proteomes" id="UP000320813"/>
    </source>
</evidence>
<comment type="catalytic activity">
    <reaction evidence="8">
        <text>L-glutamine + H2O = L-glutamate + NH4(+)</text>
        <dbReference type="Rhea" id="RHEA:15889"/>
        <dbReference type="ChEBI" id="CHEBI:15377"/>
        <dbReference type="ChEBI" id="CHEBI:28938"/>
        <dbReference type="ChEBI" id="CHEBI:29985"/>
        <dbReference type="ChEBI" id="CHEBI:58359"/>
        <dbReference type="EC" id="3.5.1.2"/>
    </reaction>
</comment>
<gene>
    <name evidence="8 9" type="primary">purQ</name>
    <name evidence="9" type="ORF">EVJ47_04530</name>
</gene>
<comment type="catalytic activity">
    <reaction evidence="8">
        <text>N(2)-formyl-N(1)-(5-phospho-beta-D-ribosyl)glycinamide + L-glutamine + ATP + H2O = 2-formamido-N(1)-(5-O-phospho-beta-D-ribosyl)acetamidine + L-glutamate + ADP + phosphate + H(+)</text>
        <dbReference type="Rhea" id="RHEA:17129"/>
        <dbReference type="ChEBI" id="CHEBI:15377"/>
        <dbReference type="ChEBI" id="CHEBI:15378"/>
        <dbReference type="ChEBI" id="CHEBI:29985"/>
        <dbReference type="ChEBI" id="CHEBI:30616"/>
        <dbReference type="ChEBI" id="CHEBI:43474"/>
        <dbReference type="ChEBI" id="CHEBI:58359"/>
        <dbReference type="ChEBI" id="CHEBI:147286"/>
        <dbReference type="ChEBI" id="CHEBI:147287"/>
        <dbReference type="ChEBI" id="CHEBI:456216"/>
        <dbReference type="EC" id="6.3.5.3"/>
    </reaction>
</comment>
<dbReference type="AlphaFoldDB" id="A0A519BAX3"/>
<dbReference type="CDD" id="cd01740">
    <property type="entry name" value="GATase1_FGAR_AT"/>
    <property type="match status" value="1"/>
</dbReference>
<keyword evidence="4 8" id="KW-0658">Purine biosynthesis</keyword>
<dbReference type="NCBIfam" id="NF002957">
    <property type="entry name" value="PRK03619.1"/>
    <property type="match status" value="1"/>
</dbReference>
<dbReference type="SUPFAM" id="SSF52317">
    <property type="entry name" value="Class I glutamine amidotransferase-like"/>
    <property type="match status" value="1"/>
</dbReference>
<dbReference type="EMBL" id="SGBD01000002">
    <property type="protein sequence ID" value="RZD14439.1"/>
    <property type="molecule type" value="Genomic_DNA"/>
</dbReference>
<keyword evidence="6 8" id="KW-0067">ATP-binding</keyword>
<dbReference type="GO" id="GO:0005524">
    <property type="term" value="F:ATP binding"/>
    <property type="evidence" value="ECO:0007669"/>
    <property type="project" value="UniProtKB-KW"/>
</dbReference>
<dbReference type="SMART" id="SM01211">
    <property type="entry name" value="GATase_5"/>
    <property type="match status" value="1"/>
</dbReference>
<feature type="active site" evidence="8">
    <location>
        <position position="212"/>
    </location>
</feature>
<evidence type="ECO:0000256" key="8">
    <source>
        <dbReference type="HAMAP-Rule" id="MF_00421"/>
    </source>
</evidence>
<dbReference type="HAMAP" id="MF_00421">
    <property type="entry name" value="PurQ"/>
    <property type="match status" value="1"/>
</dbReference>
<dbReference type="NCBIfam" id="TIGR01737">
    <property type="entry name" value="FGAM_synth_I"/>
    <property type="match status" value="1"/>
</dbReference>
<dbReference type="GO" id="GO:0005737">
    <property type="term" value="C:cytoplasm"/>
    <property type="evidence" value="ECO:0007669"/>
    <property type="project" value="UniProtKB-SubCell"/>
</dbReference>
<protein>
    <recommendedName>
        <fullName evidence="8">Phosphoribosylformylglycinamidine synthase subunit PurQ</fullName>
        <shortName evidence="8">FGAM synthase</shortName>
        <ecNumber evidence="8">6.3.5.3</ecNumber>
    </recommendedName>
    <alternativeName>
        <fullName evidence="8">Formylglycinamide ribonucleotide amidotransferase subunit I</fullName>
        <shortName evidence="8">FGAR amidotransferase I</shortName>
        <shortName evidence="8">FGAR-AT I</shortName>
    </alternativeName>
    <alternativeName>
        <fullName evidence="8">Glutaminase PurQ</fullName>
        <ecNumber evidence="8">3.5.1.2</ecNumber>
    </alternativeName>
    <alternativeName>
        <fullName evidence="8">Phosphoribosylformylglycinamidine synthase subunit I</fullName>
    </alternativeName>
</protein>
<dbReference type="EC" id="6.3.5.3" evidence="8"/>
<keyword evidence="3 8" id="KW-0547">Nucleotide-binding</keyword>
<dbReference type="PIRSF" id="PIRSF001586">
    <property type="entry name" value="FGAM_synth_I"/>
    <property type="match status" value="1"/>
</dbReference>
<evidence type="ECO:0000256" key="5">
    <source>
        <dbReference type="ARBA" id="ARBA00022801"/>
    </source>
</evidence>
<evidence type="ECO:0000256" key="1">
    <source>
        <dbReference type="ARBA" id="ARBA00022490"/>
    </source>
</evidence>
<comment type="pathway">
    <text evidence="8">Purine metabolism; IMP biosynthesis via de novo pathway; 5-amino-1-(5-phospho-D-ribosyl)imidazole from N(2)-formyl-N(1)-(5-phospho-D-ribosyl)glycinamide: step 1/2.</text>
</comment>
<accession>A0A519BAX3</accession>
<dbReference type="EC" id="3.5.1.2" evidence="8"/>
<feature type="active site" evidence="8">
    <location>
        <position position="210"/>
    </location>
</feature>
<keyword evidence="2 8" id="KW-0436">Ligase</keyword>
<evidence type="ECO:0000256" key="3">
    <source>
        <dbReference type="ARBA" id="ARBA00022741"/>
    </source>
</evidence>
<sequence>MNNKNIKAGITVFPGSNCDFDVYYALADIFGISTSFIWHKDKINDLSGYNLIVIPGGFSYGDYLRAGALAARSPVMETLREYAAKGGIILGICNGFQILLEAGLLSGVMLANRSLKFECKNVYLKTLKADTPFTCAVKKGAVLKMPIAHHDGNYFATPEIIGDLNKNDKIIFKYCEPDGGLTDSSNPNGSLYNIAGISNEKFNVMGLMPHPERSSEKLLGSEDGGYIFKSIIKYIREK</sequence>
<keyword evidence="1 8" id="KW-0963">Cytoplasm</keyword>
<dbReference type="PANTHER" id="PTHR47552:SF1">
    <property type="entry name" value="PHOSPHORIBOSYLFORMYLGLYCINAMIDINE SYNTHASE SUBUNIT PURQ"/>
    <property type="match status" value="1"/>
</dbReference>
<reference evidence="9 10" key="1">
    <citation type="submission" date="2019-01" db="EMBL/GenBank/DDBJ databases">
        <title>Insights into ecological role of a new deltaproteobacterial order Candidatus Sinidesulfobacterales (Sva0485) by metagenomics and metatranscriptomics.</title>
        <authorList>
            <person name="Tan S."/>
            <person name="Liu J."/>
            <person name="Fang Y."/>
            <person name="Hedlund B.P."/>
            <person name="Lian Z.H."/>
            <person name="Huang L.Y."/>
            <person name="Li J.T."/>
            <person name="Huang L.N."/>
            <person name="Li W.J."/>
            <person name="Jiang H.C."/>
            <person name="Dong H.L."/>
            <person name="Shu W.S."/>
        </authorList>
    </citation>
    <scope>NUCLEOTIDE SEQUENCE [LARGE SCALE GENOMIC DNA]</scope>
    <source>
        <strain evidence="9">AP3</strain>
    </source>
</reference>
<dbReference type="Proteomes" id="UP000320813">
    <property type="component" value="Unassembled WGS sequence"/>
</dbReference>
<dbReference type="InterPro" id="IPR010075">
    <property type="entry name" value="PRibForGlyAmidine_synth_PurQ"/>
</dbReference>
<evidence type="ECO:0000313" key="9">
    <source>
        <dbReference type="EMBL" id="RZD14439.1"/>
    </source>
</evidence>
<evidence type="ECO:0000256" key="6">
    <source>
        <dbReference type="ARBA" id="ARBA00022840"/>
    </source>
</evidence>